<gene>
    <name evidence="2" type="ORF">N802_06910</name>
</gene>
<dbReference type="eggNOG" id="ENOG502Z7XX">
    <property type="taxonomic scope" value="Bacteria"/>
</dbReference>
<comment type="caution">
    <text evidence="2">The sequence shown here is derived from an EMBL/GenBank/DDBJ whole genome shotgun (WGS) entry which is preliminary data.</text>
</comment>
<dbReference type="GO" id="GO:0009036">
    <property type="term" value="F:type II site-specific deoxyribonuclease activity"/>
    <property type="evidence" value="ECO:0007669"/>
    <property type="project" value="InterPro"/>
</dbReference>
<dbReference type="RefSeq" id="WP_156971478.1">
    <property type="nucleotide sequence ID" value="NZ_AVPJ01000018.1"/>
</dbReference>
<accession>A0A0A0J4L6</accession>
<dbReference type="GO" id="GO:0009307">
    <property type="term" value="P:DNA restriction-modification system"/>
    <property type="evidence" value="ECO:0007669"/>
    <property type="project" value="InterPro"/>
</dbReference>
<proteinExistence type="predicted"/>
<name>A0A0A0J4L6_9MICO</name>
<evidence type="ECO:0000313" key="2">
    <source>
        <dbReference type="EMBL" id="KGN30541.1"/>
    </source>
</evidence>
<dbReference type="InterPro" id="IPR011335">
    <property type="entry name" value="Restrct_endonuc-II-like"/>
</dbReference>
<dbReference type="InterPro" id="IPR038365">
    <property type="entry name" value="EcoRII_C_sf"/>
</dbReference>
<dbReference type="Gene3D" id="3.40.91.80">
    <property type="match status" value="1"/>
</dbReference>
<dbReference type="InterPro" id="IPR015109">
    <property type="entry name" value="Restrct_endonuc_II_EcoRII_C"/>
</dbReference>
<reference evidence="2 3" key="1">
    <citation type="submission" date="2013-08" db="EMBL/GenBank/DDBJ databases">
        <title>The genome sequence of Knoellia sinensis.</title>
        <authorList>
            <person name="Zhu W."/>
            <person name="Wang G."/>
        </authorList>
    </citation>
    <scope>NUCLEOTIDE SEQUENCE [LARGE SCALE GENOMIC DNA]</scope>
    <source>
        <strain evidence="2 3">KCTC 19936</strain>
    </source>
</reference>
<protein>
    <recommendedName>
        <fullName evidence="1">Restriction endonuclease type II EcoRII C-terminal domain-containing protein</fullName>
    </recommendedName>
</protein>
<dbReference type="EMBL" id="AVPJ01000018">
    <property type="protein sequence ID" value="KGN30541.1"/>
    <property type="molecule type" value="Genomic_DNA"/>
</dbReference>
<dbReference type="GO" id="GO:0003677">
    <property type="term" value="F:DNA binding"/>
    <property type="evidence" value="ECO:0007669"/>
    <property type="project" value="InterPro"/>
</dbReference>
<dbReference type="SUPFAM" id="SSF52980">
    <property type="entry name" value="Restriction endonuclease-like"/>
    <property type="match status" value="1"/>
</dbReference>
<evidence type="ECO:0000259" key="1">
    <source>
        <dbReference type="Pfam" id="PF09019"/>
    </source>
</evidence>
<keyword evidence="3" id="KW-1185">Reference proteome</keyword>
<dbReference type="AlphaFoldDB" id="A0A0A0J4L6"/>
<organism evidence="2 3">
    <name type="scientific">Knoellia sinensis KCTC 19936</name>
    <dbReference type="NCBI Taxonomy" id="1385520"/>
    <lineage>
        <taxon>Bacteria</taxon>
        <taxon>Bacillati</taxon>
        <taxon>Actinomycetota</taxon>
        <taxon>Actinomycetes</taxon>
        <taxon>Micrococcales</taxon>
        <taxon>Intrasporangiaceae</taxon>
        <taxon>Knoellia</taxon>
    </lineage>
</organism>
<dbReference type="Pfam" id="PF09019">
    <property type="entry name" value="EcoRII-C"/>
    <property type="match status" value="1"/>
</dbReference>
<feature type="domain" description="Restriction endonuclease type II EcoRII C-terminal" evidence="1">
    <location>
        <begin position="223"/>
        <end position="378"/>
    </location>
</feature>
<dbReference type="Proteomes" id="UP000030002">
    <property type="component" value="Unassembled WGS sequence"/>
</dbReference>
<dbReference type="STRING" id="1385520.N802_06910"/>
<dbReference type="OrthoDB" id="9797574at2"/>
<evidence type="ECO:0000313" key="3">
    <source>
        <dbReference type="Proteomes" id="UP000030002"/>
    </source>
</evidence>
<sequence length="389" mass="43450">MAAKRLSAVEADRLVSNQHEFNGVQALKDLLGTSERRFPTRYVYLHDDEDGPSIVEFVSTSLWYDARAAHPTRSEFRLYFPENEPMGLASESDFCFLALGHDGLLTIVIAPEDSQAAQRLDILFQTHLTSSKPQAFRVVTMGSARDRGIDMIDVTLIEALGGTPEPENPSALARLIEQFGGNYPLPSTMAFTGFTRELCIDADPVSEPDATLSLWFSTTNDLFLTYERHVLQPILDQEFANLSHIDVDRFFSVATRFKNSRFSRSGASFEHHLAALFTANQVSFHQPRHKYPDGAKPDFIVPSDDAYRAMNSSVALVAAKTSVKERWRQIATEARHVPTRYLATMDPAISVSAADDMAKNNLQLVLPKPLNVRLATLSYAELINRLKVL</sequence>